<proteinExistence type="inferred from homology"/>
<reference evidence="7" key="1">
    <citation type="journal article" date="2019" name="Int. J. Syst. Evol. Microbiol.">
        <title>The Global Catalogue of Microorganisms (GCM) 10K type strain sequencing project: providing services to taxonomists for standard genome sequencing and annotation.</title>
        <authorList>
            <consortium name="The Broad Institute Genomics Platform"/>
            <consortium name="The Broad Institute Genome Sequencing Center for Infectious Disease"/>
            <person name="Wu L."/>
            <person name="Ma J."/>
        </authorList>
    </citation>
    <scope>NUCLEOTIDE SEQUENCE [LARGE SCALE GENOMIC DNA]</scope>
    <source>
        <strain evidence="7">JCM 13006</strain>
    </source>
</reference>
<comment type="caution">
    <text evidence="6">The sequence shown here is derived from an EMBL/GenBank/DDBJ whole genome shotgun (WGS) entry which is preliminary data.</text>
</comment>
<sequence>MQSLRQAVCVIVHDETAGKVACVHYANDPWSTVPAWTVPGGKVEEGERLDEAAARELREEAGLVVPAEELRLVHTIQAKAGWDGEGPFLLSVFATTSWQGELTNTEPDKHLEVLWADADALPTPMFPTSHAALTTYLSGDGRGFSTYGWEDGEDLRAFVGA</sequence>
<dbReference type="InterPro" id="IPR020084">
    <property type="entry name" value="NUDIX_hydrolase_CS"/>
</dbReference>
<comment type="similarity">
    <text evidence="2 4">Belongs to the Nudix hydrolase family.</text>
</comment>
<dbReference type="PROSITE" id="PS51462">
    <property type="entry name" value="NUDIX"/>
    <property type="match status" value="1"/>
</dbReference>
<dbReference type="Proteomes" id="UP001501752">
    <property type="component" value="Unassembled WGS sequence"/>
</dbReference>
<keyword evidence="3 4" id="KW-0378">Hydrolase</keyword>
<comment type="cofactor">
    <cofactor evidence="1">
        <name>Mg(2+)</name>
        <dbReference type="ChEBI" id="CHEBI:18420"/>
    </cofactor>
</comment>
<dbReference type="PROSITE" id="PS00893">
    <property type="entry name" value="NUDIX_BOX"/>
    <property type="match status" value="1"/>
</dbReference>
<gene>
    <name evidence="6" type="ORF">GCM10023235_11200</name>
</gene>
<protein>
    <recommendedName>
        <fullName evidence="5">Nudix hydrolase domain-containing protein</fullName>
    </recommendedName>
</protein>
<feature type="domain" description="Nudix hydrolase" evidence="5">
    <location>
        <begin position="3"/>
        <end position="139"/>
    </location>
</feature>
<dbReference type="EMBL" id="BAABIS010000001">
    <property type="protein sequence ID" value="GAA4837874.1"/>
    <property type="molecule type" value="Genomic_DNA"/>
</dbReference>
<evidence type="ECO:0000256" key="4">
    <source>
        <dbReference type="RuleBase" id="RU003476"/>
    </source>
</evidence>
<evidence type="ECO:0000256" key="2">
    <source>
        <dbReference type="ARBA" id="ARBA00005582"/>
    </source>
</evidence>
<dbReference type="Gene3D" id="3.90.79.10">
    <property type="entry name" value="Nucleoside Triphosphate Pyrophosphohydrolase"/>
    <property type="match status" value="1"/>
</dbReference>
<dbReference type="InterPro" id="IPR020476">
    <property type="entry name" value="Nudix_hydrolase"/>
</dbReference>
<name>A0ABP9DCG4_9ACTN</name>
<dbReference type="PANTHER" id="PTHR43046:SF16">
    <property type="entry name" value="ADP-RIBOSE PYROPHOSPHATASE YJHB-RELATED"/>
    <property type="match status" value="1"/>
</dbReference>
<evidence type="ECO:0000259" key="5">
    <source>
        <dbReference type="PROSITE" id="PS51462"/>
    </source>
</evidence>
<accession>A0ABP9DCG4</accession>
<dbReference type="PRINTS" id="PR00502">
    <property type="entry name" value="NUDIXFAMILY"/>
</dbReference>
<dbReference type="InterPro" id="IPR015797">
    <property type="entry name" value="NUDIX_hydrolase-like_dom_sf"/>
</dbReference>
<dbReference type="Pfam" id="PF00293">
    <property type="entry name" value="NUDIX"/>
    <property type="match status" value="1"/>
</dbReference>
<evidence type="ECO:0000313" key="7">
    <source>
        <dbReference type="Proteomes" id="UP001501752"/>
    </source>
</evidence>
<dbReference type="PANTHER" id="PTHR43046">
    <property type="entry name" value="GDP-MANNOSE MANNOSYL HYDROLASE"/>
    <property type="match status" value="1"/>
</dbReference>
<keyword evidence="7" id="KW-1185">Reference proteome</keyword>
<dbReference type="RefSeq" id="WP_345695636.1">
    <property type="nucleotide sequence ID" value="NZ_BAABIS010000001.1"/>
</dbReference>
<evidence type="ECO:0000256" key="1">
    <source>
        <dbReference type="ARBA" id="ARBA00001946"/>
    </source>
</evidence>
<evidence type="ECO:0000313" key="6">
    <source>
        <dbReference type="EMBL" id="GAA4837874.1"/>
    </source>
</evidence>
<dbReference type="InterPro" id="IPR000086">
    <property type="entry name" value="NUDIX_hydrolase_dom"/>
</dbReference>
<organism evidence="6 7">
    <name type="scientific">Kitasatospora terrestris</name>
    <dbReference type="NCBI Taxonomy" id="258051"/>
    <lineage>
        <taxon>Bacteria</taxon>
        <taxon>Bacillati</taxon>
        <taxon>Actinomycetota</taxon>
        <taxon>Actinomycetes</taxon>
        <taxon>Kitasatosporales</taxon>
        <taxon>Streptomycetaceae</taxon>
        <taxon>Kitasatospora</taxon>
    </lineage>
</organism>
<evidence type="ECO:0000256" key="3">
    <source>
        <dbReference type="ARBA" id="ARBA00022801"/>
    </source>
</evidence>
<dbReference type="SUPFAM" id="SSF55811">
    <property type="entry name" value="Nudix"/>
    <property type="match status" value="1"/>
</dbReference>